<feature type="transmembrane region" description="Helical" evidence="2">
    <location>
        <begin position="169"/>
        <end position="192"/>
    </location>
</feature>
<dbReference type="CDD" id="cd17352">
    <property type="entry name" value="MFS_MCT_SLC16"/>
    <property type="match status" value="1"/>
</dbReference>
<dbReference type="InterPro" id="IPR050327">
    <property type="entry name" value="Proton-linked_MCT"/>
</dbReference>
<dbReference type="GO" id="GO:0008028">
    <property type="term" value="F:monocarboxylic acid transmembrane transporter activity"/>
    <property type="evidence" value="ECO:0007669"/>
    <property type="project" value="TreeGrafter"/>
</dbReference>
<feature type="transmembrane region" description="Helical" evidence="2">
    <location>
        <begin position="354"/>
        <end position="376"/>
    </location>
</feature>
<feature type="transmembrane region" description="Helical" evidence="2">
    <location>
        <begin position="53"/>
        <end position="73"/>
    </location>
</feature>
<feature type="transmembrane region" description="Helical" evidence="2">
    <location>
        <begin position="396"/>
        <end position="418"/>
    </location>
</feature>
<evidence type="ECO:0000256" key="2">
    <source>
        <dbReference type="SAM" id="Phobius"/>
    </source>
</evidence>
<comment type="subcellular location">
    <subcellularLocation>
        <location evidence="1">Membrane</location>
        <topology evidence="1">Multi-pass membrane protein</topology>
    </subcellularLocation>
</comment>
<dbReference type="InterPro" id="IPR011701">
    <property type="entry name" value="MFS"/>
</dbReference>
<keyword evidence="2" id="KW-1133">Transmembrane helix</keyword>
<evidence type="ECO:0000256" key="1">
    <source>
        <dbReference type="ARBA" id="ARBA00004141"/>
    </source>
</evidence>
<dbReference type="InterPro" id="IPR036259">
    <property type="entry name" value="MFS_trans_sf"/>
</dbReference>
<protein>
    <recommendedName>
        <fullName evidence="3">Major facilitator superfamily (MFS) profile domain-containing protein</fullName>
    </recommendedName>
</protein>
<keyword evidence="2" id="KW-0472">Membrane</keyword>
<dbReference type="InterPro" id="IPR020846">
    <property type="entry name" value="MFS_dom"/>
</dbReference>
<feature type="transmembrane region" description="Helical" evidence="2">
    <location>
        <begin position="237"/>
        <end position="260"/>
    </location>
</feature>
<accession>A0AAN8KF85</accession>
<dbReference type="AlphaFoldDB" id="A0AAN8KF85"/>
<feature type="domain" description="Major facilitator superfamily (MFS) profile" evidence="3">
    <location>
        <begin position="19"/>
        <end position="418"/>
    </location>
</feature>
<dbReference type="EMBL" id="JAZGQO010000001">
    <property type="protein sequence ID" value="KAK6195156.1"/>
    <property type="molecule type" value="Genomic_DNA"/>
</dbReference>
<proteinExistence type="predicted"/>
<feature type="transmembrane region" description="Helical" evidence="2">
    <location>
        <begin position="272"/>
        <end position="290"/>
    </location>
</feature>
<dbReference type="GO" id="GO:0016020">
    <property type="term" value="C:membrane"/>
    <property type="evidence" value="ECO:0007669"/>
    <property type="project" value="UniProtKB-SubCell"/>
</dbReference>
<dbReference type="SUPFAM" id="SSF103473">
    <property type="entry name" value="MFS general substrate transporter"/>
    <property type="match status" value="1"/>
</dbReference>
<feature type="transmembrane region" description="Helical" evidence="2">
    <location>
        <begin position="302"/>
        <end position="322"/>
    </location>
</feature>
<keyword evidence="5" id="KW-1185">Reference proteome</keyword>
<feature type="transmembrane region" description="Helical" evidence="2">
    <location>
        <begin position="106"/>
        <end position="127"/>
    </location>
</feature>
<dbReference type="PANTHER" id="PTHR11360:SF260">
    <property type="entry name" value="MFS DOMAIN-CONTAINING PROTEIN"/>
    <property type="match status" value="1"/>
</dbReference>
<reference evidence="4 5" key="1">
    <citation type="submission" date="2024-01" db="EMBL/GenBank/DDBJ databases">
        <title>The genome of the rayed Mediterranean limpet Patella caerulea (Linnaeus, 1758).</title>
        <authorList>
            <person name="Anh-Thu Weber A."/>
            <person name="Halstead-Nussloch G."/>
        </authorList>
    </citation>
    <scope>NUCLEOTIDE SEQUENCE [LARGE SCALE GENOMIC DNA]</scope>
    <source>
        <strain evidence="4">AATW-2023a</strain>
        <tissue evidence="4">Whole specimen</tissue>
    </source>
</reference>
<evidence type="ECO:0000313" key="4">
    <source>
        <dbReference type="EMBL" id="KAK6195156.1"/>
    </source>
</evidence>
<feature type="transmembrane region" description="Helical" evidence="2">
    <location>
        <begin position="328"/>
        <end position="347"/>
    </location>
</feature>
<organism evidence="4 5">
    <name type="scientific">Patella caerulea</name>
    <name type="common">Rayed Mediterranean limpet</name>
    <dbReference type="NCBI Taxonomy" id="87958"/>
    <lineage>
        <taxon>Eukaryota</taxon>
        <taxon>Metazoa</taxon>
        <taxon>Spiralia</taxon>
        <taxon>Lophotrochozoa</taxon>
        <taxon>Mollusca</taxon>
        <taxon>Gastropoda</taxon>
        <taxon>Patellogastropoda</taxon>
        <taxon>Patelloidea</taxon>
        <taxon>Patellidae</taxon>
        <taxon>Patella</taxon>
    </lineage>
</organism>
<comment type="caution">
    <text evidence="4">The sequence shown here is derived from an EMBL/GenBank/DDBJ whole genome shotgun (WGS) entry which is preliminary data.</text>
</comment>
<gene>
    <name evidence="4" type="ORF">SNE40_000636</name>
</gene>
<dbReference type="Pfam" id="PF07690">
    <property type="entry name" value="MFS_1"/>
    <property type="match status" value="1"/>
</dbReference>
<feature type="transmembrane region" description="Helical" evidence="2">
    <location>
        <begin position="139"/>
        <end position="157"/>
    </location>
</feature>
<sequence>MNRGYKNDKDIDQGWAWVVLCAVFISMLLYGMVQYSTGIIVAAMLDEMDVDLISASWVGSAHISVGFLTGPVAGIINGKLGCRLSGILAGFIILVSHGLAYFSTSIWSLMLTFAIIGGFGYGLAYNNCYVATGHYFHRLRAVTSGFMTSGVALGIFIGPVTTRTLIDEFTLHGMFLIMGALCFNITALSILIRPSPLEKSKHQHNKIIDLGKDNKKTCCIQSACVMDFWKILKIRSFLFYALSILAFSTGESMALIQLPIYAEQQGSSKMEAATLFTAYGSCSIIGRLLMGLLANDRNINKALLHGCCLGITGLVVLLFPSYSSSWTSQMIFAGAMGMFTGGIPALFGPLTVECVGLAFLASGFGFLSMMSGLTYAVVPTLAGAVVEATGCMSYTFYMGGCVVIVGSLTAFVSGTHLLPITDDNTEITVLPDPQNKLITTSESQTITNGELRPLNTTGDESK</sequence>
<name>A0AAN8KF85_PATCE</name>
<dbReference type="PANTHER" id="PTHR11360">
    <property type="entry name" value="MONOCARBOXYLATE TRANSPORTER"/>
    <property type="match status" value="1"/>
</dbReference>
<evidence type="ECO:0000313" key="5">
    <source>
        <dbReference type="Proteomes" id="UP001347796"/>
    </source>
</evidence>
<feature type="transmembrane region" description="Helical" evidence="2">
    <location>
        <begin position="14"/>
        <end position="33"/>
    </location>
</feature>
<dbReference type="PROSITE" id="PS50850">
    <property type="entry name" value="MFS"/>
    <property type="match status" value="1"/>
</dbReference>
<keyword evidence="2" id="KW-0812">Transmembrane</keyword>
<evidence type="ECO:0000259" key="3">
    <source>
        <dbReference type="PROSITE" id="PS50850"/>
    </source>
</evidence>
<feature type="transmembrane region" description="Helical" evidence="2">
    <location>
        <begin position="80"/>
        <end position="100"/>
    </location>
</feature>
<dbReference type="Gene3D" id="1.20.1250.20">
    <property type="entry name" value="MFS general substrate transporter like domains"/>
    <property type="match status" value="1"/>
</dbReference>
<dbReference type="Proteomes" id="UP001347796">
    <property type="component" value="Unassembled WGS sequence"/>
</dbReference>